<dbReference type="InterPro" id="IPR016181">
    <property type="entry name" value="Acyl_CoA_acyltransferase"/>
</dbReference>
<dbReference type="PANTHER" id="PTHR13947">
    <property type="entry name" value="GNAT FAMILY N-ACETYLTRANSFERASE"/>
    <property type="match status" value="1"/>
</dbReference>
<name>A0ABR9AJP1_9BACT</name>
<dbReference type="PROSITE" id="PS51186">
    <property type="entry name" value="GNAT"/>
    <property type="match status" value="1"/>
</dbReference>
<dbReference type="Proteomes" id="UP000647133">
    <property type="component" value="Unassembled WGS sequence"/>
</dbReference>
<proteinExistence type="predicted"/>
<dbReference type="PANTHER" id="PTHR13947:SF37">
    <property type="entry name" value="LD18367P"/>
    <property type="match status" value="1"/>
</dbReference>
<comment type="caution">
    <text evidence="3">The sequence shown here is derived from an EMBL/GenBank/DDBJ whole genome shotgun (WGS) entry which is preliminary data.</text>
</comment>
<keyword evidence="4" id="KW-1185">Reference proteome</keyword>
<keyword evidence="1" id="KW-0808">Transferase</keyword>
<accession>A0ABR9AJP1</accession>
<dbReference type="Pfam" id="PF00583">
    <property type="entry name" value="Acetyltransf_1"/>
    <property type="match status" value="1"/>
</dbReference>
<dbReference type="InterPro" id="IPR050769">
    <property type="entry name" value="NAT_camello-type"/>
</dbReference>
<sequence length="150" mass="17324">MIKTIRTNASHQDFIKLVKLLDAELAVRDGEDHTFYDQFNKINQINYAVIAYEENIPVGCGAIKEYDKISMEVKRMYTVMNFRGKGIASVVLAELEKWAKELNYKRCILETGLKQPEAIKLYEKNGYLLIPNYGQYIGVSNSRCFEKTLK</sequence>
<dbReference type="InterPro" id="IPR000182">
    <property type="entry name" value="GNAT_dom"/>
</dbReference>
<evidence type="ECO:0000313" key="4">
    <source>
        <dbReference type="Proteomes" id="UP000647133"/>
    </source>
</evidence>
<dbReference type="Gene3D" id="3.40.630.30">
    <property type="match status" value="1"/>
</dbReference>
<dbReference type="RefSeq" id="WP_192009902.1">
    <property type="nucleotide sequence ID" value="NZ_JACYTQ010000003.1"/>
</dbReference>
<evidence type="ECO:0000313" key="3">
    <source>
        <dbReference type="EMBL" id="MBD8489008.1"/>
    </source>
</evidence>
<dbReference type="EMBL" id="JACYTQ010000003">
    <property type="protein sequence ID" value="MBD8489008.1"/>
    <property type="molecule type" value="Genomic_DNA"/>
</dbReference>
<gene>
    <name evidence="3" type="ORF">IFO69_09650</name>
</gene>
<dbReference type="SUPFAM" id="SSF55729">
    <property type="entry name" value="Acyl-CoA N-acyltransferases (Nat)"/>
    <property type="match status" value="1"/>
</dbReference>
<protein>
    <submittedName>
        <fullName evidence="3">GNAT family N-acetyltransferase</fullName>
    </submittedName>
</protein>
<organism evidence="3 4">
    <name type="scientific">Echinicola arenosa</name>
    <dbReference type="NCBI Taxonomy" id="2774144"/>
    <lineage>
        <taxon>Bacteria</taxon>
        <taxon>Pseudomonadati</taxon>
        <taxon>Bacteroidota</taxon>
        <taxon>Cytophagia</taxon>
        <taxon>Cytophagales</taxon>
        <taxon>Cyclobacteriaceae</taxon>
        <taxon>Echinicola</taxon>
    </lineage>
</organism>
<dbReference type="CDD" id="cd04301">
    <property type="entry name" value="NAT_SF"/>
    <property type="match status" value="1"/>
</dbReference>
<reference evidence="3 4" key="1">
    <citation type="submission" date="2020-09" db="EMBL/GenBank/DDBJ databases">
        <title>Echinicola sp. CAU 1574 isolated from sand of Sido Beach.</title>
        <authorList>
            <person name="Kim W."/>
        </authorList>
    </citation>
    <scope>NUCLEOTIDE SEQUENCE [LARGE SCALE GENOMIC DNA]</scope>
    <source>
        <strain evidence="3 4">CAU 1574</strain>
    </source>
</reference>
<evidence type="ECO:0000256" key="1">
    <source>
        <dbReference type="ARBA" id="ARBA00022679"/>
    </source>
</evidence>
<feature type="domain" description="N-acetyltransferase" evidence="2">
    <location>
        <begin position="3"/>
        <end position="150"/>
    </location>
</feature>
<evidence type="ECO:0000259" key="2">
    <source>
        <dbReference type="PROSITE" id="PS51186"/>
    </source>
</evidence>